<keyword evidence="4" id="KW-0862">Zinc</keyword>
<evidence type="ECO:0000313" key="6">
    <source>
        <dbReference type="EMBL" id="GAU87260.1"/>
    </source>
</evidence>
<evidence type="ECO:0000256" key="4">
    <source>
        <dbReference type="ARBA" id="ARBA00022833"/>
    </source>
</evidence>
<organism evidence="6 7">
    <name type="scientific">Ramazzottius varieornatus</name>
    <name type="common">Water bear</name>
    <name type="synonym">Tardigrade</name>
    <dbReference type="NCBI Taxonomy" id="947166"/>
    <lineage>
        <taxon>Eukaryota</taxon>
        <taxon>Metazoa</taxon>
        <taxon>Ecdysozoa</taxon>
        <taxon>Tardigrada</taxon>
        <taxon>Eutardigrada</taxon>
        <taxon>Parachela</taxon>
        <taxon>Hypsibioidea</taxon>
        <taxon>Ramazzottiidae</taxon>
        <taxon>Ramazzottius</taxon>
    </lineage>
</organism>
<reference evidence="6 7" key="1">
    <citation type="journal article" date="2016" name="Nat. Commun.">
        <title>Extremotolerant tardigrade genome and improved radiotolerance of human cultured cells by tardigrade-unique protein.</title>
        <authorList>
            <person name="Hashimoto T."/>
            <person name="Horikawa D.D."/>
            <person name="Saito Y."/>
            <person name="Kuwahara H."/>
            <person name="Kozuka-Hata H."/>
            <person name="Shin-I T."/>
            <person name="Minakuchi Y."/>
            <person name="Ohishi K."/>
            <person name="Motoyama A."/>
            <person name="Aizu T."/>
            <person name="Enomoto A."/>
            <person name="Kondo K."/>
            <person name="Tanaka S."/>
            <person name="Hara Y."/>
            <person name="Koshikawa S."/>
            <person name="Sagara H."/>
            <person name="Miura T."/>
            <person name="Yokobori S."/>
            <person name="Miyagawa K."/>
            <person name="Suzuki Y."/>
            <person name="Kubo T."/>
            <person name="Oyama M."/>
            <person name="Kohara Y."/>
            <person name="Fujiyama A."/>
            <person name="Arakawa K."/>
            <person name="Katayama T."/>
            <person name="Toyoda A."/>
            <person name="Kunieda T."/>
        </authorList>
    </citation>
    <scope>NUCLEOTIDE SEQUENCE [LARGE SCALE GENOMIC DNA]</scope>
    <source>
        <strain evidence="6 7">YOKOZUNA-1</strain>
    </source>
</reference>
<proteinExistence type="predicted"/>
<protein>
    <submittedName>
        <fullName evidence="6">Uncharacterized protein</fullName>
    </submittedName>
</protein>
<evidence type="ECO:0000256" key="1">
    <source>
        <dbReference type="ARBA" id="ARBA00004123"/>
    </source>
</evidence>
<dbReference type="OrthoDB" id="117690at2759"/>
<dbReference type="AlphaFoldDB" id="A0A1D1UFF4"/>
<evidence type="ECO:0000256" key="2">
    <source>
        <dbReference type="ARBA" id="ARBA00022723"/>
    </source>
</evidence>
<keyword evidence="3" id="KW-0863">Zinc-finger</keyword>
<evidence type="ECO:0000256" key="3">
    <source>
        <dbReference type="ARBA" id="ARBA00022771"/>
    </source>
</evidence>
<evidence type="ECO:0000256" key="5">
    <source>
        <dbReference type="ARBA" id="ARBA00023242"/>
    </source>
</evidence>
<dbReference type="InterPro" id="IPR052035">
    <property type="entry name" value="ZnF_BED_domain_contain"/>
</dbReference>
<keyword evidence="5" id="KW-0539">Nucleus</keyword>
<dbReference type="GO" id="GO:0008270">
    <property type="term" value="F:zinc ion binding"/>
    <property type="evidence" value="ECO:0007669"/>
    <property type="project" value="UniProtKB-KW"/>
</dbReference>
<dbReference type="Proteomes" id="UP000186922">
    <property type="component" value="Unassembled WGS sequence"/>
</dbReference>
<name>A0A1D1UFF4_RAMVA</name>
<evidence type="ECO:0000313" key="7">
    <source>
        <dbReference type="Proteomes" id="UP000186922"/>
    </source>
</evidence>
<keyword evidence="7" id="KW-1185">Reference proteome</keyword>
<keyword evidence="2" id="KW-0479">Metal-binding</keyword>
<comment type="subcellular location">
    <subcellularLocation>
        <location evidence="1">Nucleus</location>
    </subcellularLocation>
</comment>
<dbReference type="PANTHER" id="PTHR46481">
    <property type="entry name" value="ZINC FINGER BED DOMAIN-CONTAINING PROTEIN 4"/>
    <property type="match status" value="1"/>
</dbReference>
<dbReference type="PANTHER" id="PTHR46481:SF10">
    <property type="entry name" value="ZINC FINGER BED DOMAIN-CONTAINING PROTEIN 39"/>
    <property type="match status" value="1"/>
</dbReference>
<comment type="caution">
    <text evidence="6">The sequence shown here is derived from an EMBL/GenBank/DDBJ whole genome shotgun (WGS) entry which is preliminary data.</text>
</comment>
<accession>A0A1D1UFF4</accession>
<dbReference type="EMBL" id="BDGG01000001">
    <property type="protein sequence ID" value="GAU87260.1"/>
    <property type="molecule type" value="Genomic_DNA"/>
</dbReference>
<sequence length="293" mass="33404">MPGEAVVVVIDSDDSPEIEVESTKKVTAKELKKLADARVANDFFTAFYNNPLTERSLKTGRKITLHKGRCKLCRKEKVVCSQEGYSNFKNHVINEHYKETKEDSSTKTKIDGLLEPKKPAYPRNHPKQRLLDLNVARIQVETLICPDILGHSSFDRAIKGADSALNWPKRDTITGRLLPSIYKKLETKVLDLLKSATAIAINCDIWSSKRQRGYFGVSAHYIDENFKPQHVLLACPRFNTDMEDVFHRVIYGDEELKLEPIDAEDLDTSSPLAEEVAEKLIQRYELMPTEKSW</sequence>
<gene>
    <name evidence="6" type="primary">RvY_00140-1</name>
    <name evidence="6" type="synonym">RvY_00140.1</name>
    <name evidence="6" type="ORF">RvY_00140</name>
</gene>
<dbReference type="GO" id="GO:0005634">
    <property type="term" value="C:nucleus"/>
    <property type="evidence" value="ECO:0007669"/>
    <property type="project" value="UniProtKB-SubCell"/>
</dbReference>